<dbReference type="STRING" id="595528.A0A0D2WMJ7"/>
<dbReference type="EMBL" id="KE346363">
    <property type="protein sequence ID" value="KJE92065.1"/>
    <property type="molecule type" value="Genomic_DNA"/>
</dbReference>
<gene>
    <name evidence="3" type="ORF">CAOG_003092</name>
</gene>
<name>A0A0D2WMJ7_CAPO3</name>
<dbReference type="PANTHER" id="PTHR11937">
    <property type="entry name" value="ACTIN"/>
    <property type="match status" value="1"/>
</dbReference>
<dbReference type="PhylomeDB" id="A0A0D2WMJ7"/>
<keyword evidence="4" id="KW-1185">Reference proteome</keyword>
<dbReference type="InterPro" id="IPR043129">
    <property type="entry name" value="ATPase_NBD"/>
</dbReference>
<dbReference type="eggNOG" id="KOG0676">
    <property type="taxonomic scope" value="Eukaryota"/>
</dbReference>
<feature type="compositionally biased region" description="Low complexity" evidence="2">
    <location>
        <begin position="7"/>
        <end position="26"/>
    </location>
</feature>
<reference evidence="4" key="1">
    <citation type="submission" date="2011-02" db="EMBL/GenBank/DDBJ databases">
        <title>The Genome Sequence of Capsaspora owczarzaki ATCC 30864.</title>
        <authorList>
            <person name="Russ C."/>
            <person name="Cuomo C."/>
            <person name="Burger G."/>
            <person name="Gray M.W."/>
            <person name="Holland P.W.H."/>
            <person name="King N."/>
            <person name="Lang F.B.F."/>
            <person name="Roger A.J."/>
            <person name="Ruiz-Trillo I."/>
            <person name="Young S.K."/>
            <person name="Zeng Q."/>
            <person name="Gargeya S."/>
            <person name="Alvarado L."/>
            <person name="Berlin A."/>
            <person name="Chapman S.B."/>
            <person name="Chen Z."/>
            <person name="Freedman E."/>
            <person name="Gellesch M."/>
            <person name="Goldberg J."/>
            <person name="Griggs A."/>
            <person name="Gujja S."/>
            <person name="Heilman E."/>
            <person name="Heiman D."/>
            <person name="Howarth C."/>
            <person name="Mehta T."/>
            <person name="Neiman D."/>
            <person name="Pearson M."/>
            <person name="Roberts A."/>
            <person name="Saif S."/>
            <person name="Shea T."/>
            <person name="Shenoy N."/>
            <person name="Sisk P."/>
            <person name="Stolte C."/>
            <person name="Sykes S."/>
            <person name="White J."/>
            <person name="Yandava C."/>
            <person name="Haas B."/>
            <person name="Nusbaum C."/>
            <person name="Birren B."/>
        </authorList>
    </citation>
    <scope>NUCLEOTIDE SEQUENCE</scope>
    <source>
        <strain evidence="4">ATCC 30864</strain>
    </source>
</reference>
<proteinExistence type="inferred from homology"/>
<dbReference type="CDD" id="cd10207">
    <property type="entry name" value="ASKHA_NBD_Arp10"/>
    <property type="match status" value="1"/>
</dbReference>
<protein>
    <submittedName>
        <fullName evidence="3">Uncharacterized protein</fullName>
    </submittedName>
</protein>
<evidence type="ECO:0000256" key="1">
    <source>
        <dbReference type="RuleBase" id="RU000487"/>
    </source>
</evidence>
<dbReference type="InParanoid" id="A0A0D2WMJ7"/>
<dbReference type="SMART" id="SM00268">
    <property type="entry name" value="ACTIN"/>
    <property type="match status" value="1"/>
</dbReference>
<feature type="region of interest" description="Disordered" evidence="2">
    <location>
        <begin position="64"/>
        <end position="98"/>
    </location>
</feature>
<dbReference type="SUPFAM" id="SSF53067">
    <property type="entry name" value="Actin-like ATPase domain"/>
    <property type="match status" value="2"/>
</dbReference>
<evidence type="ECO:0000313" key="4">
    <source>
        <dbReference type="Proteomes" id="UP000008743"/>
    </source>
</evidence>
<dbReference type="OMA" id="WERDNDN"/>
<organism evidence="3 4">
    <name type="scientific">Capsaspora owczarzaki (strain ATCC 30864)</name>
    <dbReference type="NCBI Taxonomy" id="595528"/>
    <lineage>
        <taxon>Eukaryota</taxon>
        <taxon>Filasterea</taxon>
        <taxon>Capsaspora</taxon>
    </lineage>
</organism>
<dbReference type="AlphaFoldDB" id="A0A0D2WMJ7"/>
<dbReference type="RefSeq" id="XP_004363931.1">
    <property type="nucleotide sequence ID" value="XM_004363874.2"/>
</dbReference>
<feature type="region of interest" description="Disordered" evidence="2">
    <location>
        <begin position="1"/>
        <end position="26"/>
    </location>
</feature>
<dbReference type="Gene3D" id="3.30.420.40">
    <property type="match status" value="2"/>
</dbReference>
<sequence>MASPFLSTTATTSTGSSSSSSSSSSSGVEYVIRSAHRAVVLEFGSRLIRVGFASEHCPRHLIPNPPLSHFADPTITPASKTPTTTTTTTPSTAASQQSDAVGPADLQLLFQRSARRSQTALLTGALVRFMQHVYVDLLLLNPRDRRVIVVEDRDTPEAFRNALAAALFSPQLDVPAVSFVQSHDATTLAVASFAPAAAAGKATEPGTARQPTPTAASVGGGPAATFLLVDCAHARTAILPIVHGVPVTAAYTTLPIGGAAVERQLALQLGKSFPSVQFTSQTIEDIKVRACYVRASREPATTNRTLVYSLQGAPESQPLVLQESLIGSPYDVLFADDPVDDGDEHEQSLVSSVLQALLESSVDDRAALAANILLVGGTSGAAGFLKRFAVELNHTVNNTPRFKSLLPLLTPTDTRPAFGVVDSVFPVNTIAWVGGSLLGSLNANDERFVTRETYQQTKSIPNWADVVIPEFSPEIAVTH</sequence>
<accession>A0A0D2WMJ7</accession>
<evidence type="ECO:0000313" key="3">
    <source>
        <dbReference type="EMBL" id="KJE92065.1"/>
    </source>
</evidence>
<feature type="compositionally biased region" description="Low complexity" evidence="2">
    <location>
        <begin position="73"/>
        <end position="95"/>
    </location>
</feature>
<comment type="similarity">
    <text evidence="1">Belongs to the actin family.</text>
</comment>
<dbReference type="Proteomes" id="UP000008743">
    <property type="component" value="Unassembled WGS sequence"/>
</dbReference>
<dbReference type="Pfam" id="PF00022">
    <property type="entry name" value="Actin"/>
    <property type="match status" value="1"/>
</dbReference>
<dbReference type="OrthoDB" id="337660at2759"/>
<dbReference type="Gene3D" id="3.90.640.10">
    <property type="entry name" value="Actin, Chain A, domain 4"/>
    <property type="match status" value="1"/>
</dbReference>
<dbReference type="InterPro" id="IPR004000">
    <property type="entry name" value="Actin"/>
</dbReference>
<evidence type="ECO:0000256" key="2">
    <source>
        <dbReference type="SAM" id="MobiDB-lite"/>
    </source>
</evidence>